<dbReference type="OrthoDB" id="9807568at2"/>
<feature type="transmembrane region" description="Helical" evidence="5">
    <location>
        <begin position="283"/>
        <end position="304"/>
    </location>
</feature>
<comment type="catalytic activity">
    <reaction evidence="5">
        <text>a quinone + NADH + 5 H(+)(in) = a quinol + NAD(+) + 4 H(+)(out)</text>
        <dbReference type="Rhea" id="RHEA:57888"/>
        <dbReference type="ChEBI" id="CHEBI:15378"/>
        <dbReference type="ChEBI" id="CHEBI:24646"/>
        <dbReference type="ChEBI" id="CHEBI:57540"/>
        <dbReference type="ChEBI" id="CHEBI:57945"/>
        <dbReference type="ChEBI" id="CHEBI:132124"/>
    </reaction>
</comment>
<dbReference type="Proteomes" id="UP000315700">
    <property type="component" value="Chromosome"/>
</dbReference>
<dbReference type="AlphaFoldDB" id="A0A517SFV3"/>
<dbReference type="EMBL" id="CP036271">
    <property type="protein sequence ID" value="QDT55015.1"/>
    <property type="molecule type" value="Genomic_DNA"/>
</dbReference>
<feature type="transmembrane region" description="Helical" evidence="5">
    <location>
        <begin position="108"/>
        <end position="127"/>
    </location>
</feature>
<evidence type="ECO:0000313" key="9">
    <source>
        <dbReference type="Proteomes" id="UP000315700"/>
    </source>
</evidence>
<dbReference type="PANTHER" id="PTHR22773">
    <property type="entry name" value="NADH DEHYDROGENASE"/>
    <property type="match status" value="1"/>
</dbReference>
<feature type="transmembrane region" description="Helical" evidence="5">
    <location>
        <begin position="388"/>
        <end position="407"/>
    </location>
</feature>
<keyword evidence="5" id="KW-0874">Quinone</keyword>
<evidence type="ECO:0000256" key="5">
    <source>
        <dbReference type="HAMAP-Rule" id="MF_00445"/>
    </source>
</evidence>
<dbReference type="InParanoid" id="A0A517SFV3"/>
<feature type="transmembrane region" description="Helical" evidence="5">
    <location>
        <begin position="76"/>
        <end position="101"/>
    </location>
</feature>
<keyword evidence="9" id="KW-1185">Reference proteome</keyword>
<feature type="domain" description="NADH:quinone oxidoreductase/Mrp antiporter transmembrane" evidence="7">
    <location>
        <begin position="129"/>
        <end position="430"/>
    </location>
</feature>
<keyword evidence="5" id="KW-0830">Ubiquinone</keyword>
<dbReference type="HAMAP" id="MF_00445">
    <property type="entry name" value="NDH1_NuoN_1"/>
    <property type="match status" value="1"/>
</dbReference>
<feature type="transmembrane region" description="Helical" evidence="5">
    <location>
        <begin position="245"/>
        <end position="263"/>
    </location>
</feature>
<evidence type="ECO:0000256" key="6">
    <source>
        <dbReference type="RuleBase" id="RU000320"/>
    </source>
</evidence>
<dbReference type="InterPro" id="IPR010096">
    <property type="entry name" value="NADH-Q_OxRdtase_suN/2"/>
</dbReference>
<feature type="transmembrane region" description="Helical" evidence="5">
    <location>
        <begin position="206"/>
        <end position="224"/>
    </location>
</feature>
<keyword evidence="5" id="KW-0813">Transport</keyword>
<feature type="transmembrane region" description="Helical" evidence="5">
    <location>
        <begin position="467"/>
        <end position="487"/>
    </location>
</feature>
<organism evidence="8 9">
    <name type="scientific">Caulifigura coniformis</name>
    <dbReference type="NCBI Taxonomy" id="2527983"/>
    <lineage>
        <taxon>Bacteria</taxon>
        <taxon>Pseudomonadati</taxon>
        <taxon>Planctomycetota</taxon>
        <taxon>Planctomycetia</taxon>
        <taxon>Planctomycetales</taxon>
        <taxon>Planctomycetaceae</taxon>
        <taxon>Caulifigura</taxon>
    </lineage>
</organism>
<keyword evidence="2 5" id="KW-0812">Transmembrane</keyword>
<dbReference type="GO" id="GO:0050136">
    <property type="term" value="F:NADH dehydrogenase (quinone) (non-electrogenic) activity"/>
    <property type="evidence" value="ECO:0007669"/>
    <property type="project" value="UniProtKB-UniRule"/>
</dbReference>
<name>A0A517SFV3_9PLAN</name>
<comment type="subunit">
    <text evidence="5">NDH-1 is composed of 14 different subunits. Subunits NuoA, H, J, K, L, M, N constitute the membrane sector of the complex.</text>
</comment>
<feature type="transmembrane region" description="Helical" evidence="5">
    <location>
        <begin position="164"/>
        <end position="186"/>
    </location>
</feature>
<dbReference type="GO" id="GO:0042773">
    <property type="term" value="P:ATP synthesis coupled electron transport"/>
    <property type="evidence" value="ECO:0007669"/>
    <property type="project" value="InterPro"/>
</dbReference>
<dbReference type="KEGG" id="ccos:Pan44_30560"/>
<dbReference type="InterPro" id="IPR001750">
    <property type="entry name" value="ND/Mrp_TM"/>
</dbReference>
<evidence type="ECO:0000259" key="7">
    <source>
        <dbReference type="Pfam" id="PF00361"/>
    </source>
</evidence>
<feature type="transmembrane region" description="Helical" evidence="5">
    <location>
        <begin position="46"/>
        <end position="64"/>
    </location>
</feature>
<feature type="transmembrane region" description="Helical" evidence="5">
    <location>
        <begin position="313"/>
        <end position="333"/>
    </location>
</feature>
<feature type="transmembrane region" description="Helical" evidence="5">
    <location>
        <begin position="345"/>
        <end position="367"/>
    </location>
</feature>
<dbReference type="GO" id="GO:0012505">
    <property type="term" value="C:endomembrane system"/>
    <property type="evidence" value="ECO:0007669"/>
    <property type="project" value="UniProtKB-SubCell"/>
</dbReference>
<keyword evidence="5" id="KW-1003">Cell membrane</keyword>
<reference evidence="8 9" key="1">
    <citation type="submission" date="2019-02" db="EMBL/GenBank/DDBJ databases">
        <title>Deep-cultivation of Planctomycetes and their phenomic and genomic characterization uncovers novel biology.</title>
        <authorList>
            <person name="Wiegand S."/>
            <person name="Jogler M."/>
            <person name="Boedeker C."/>
            <person name="Pinto D."/>
            <person name="Vollmers J."/>
            <person name="Rivas-Marin E."/>
            <person name="Kohn T."/>
            <person name="Peeters S.H."/>
            <person name="Heuer A."/>
            <person name="Rast P."/>
            <person name="Oberbeckmann S."/>
            <person name="Bunk B."/>
            <person name="Jeske O."/>
            <person name="Meyerdierks A."/>
            <person name="Storesund J.E."/>
            <person name="Kallscheuer N."/>
            <person name="Luecker S."/>
            <person name="Lage O.M."/>
            <person name="Pohl T."/>
            <person name="Merkel B.J."/>
            <person name="Hornburger P."/>
            <person name="Mueller R.-W."/>
            <person name="Bruemmer F."/>
            <person name="Labrenz M."/>
            <person name="Spormann A.M."/>
            <person name="Op den Camp H."/>
            <person name="Overmann J."/>
            <person name="Amann R."/>
            <person name="Jetten M.S.M."/>
            <person name="Mascher T."/>
            <person name="Medema M.H."/>
            <person name="Devos D.P."/>
            <person name="Kaster A.-K."/>
            <person name="Ovreas L."/>
            <person name="Rohde M."/>
            <person name="Galperin M.Y."/>
            <person name="Jogler C."/>
        </authorList>
    </citation>
    <scope>NUCLEOTIDE SEQUENCE [LARGE SCALE GENOMIC DNA]</scope>
    <source>
        <strain evidence="8 9">Pan44</strain>
    </source>
</reference>
<evidence type="ECO:0000256" key="1">
    <source>
        <dbReference type="ARBA" id="ARBA00004127"/>
    </source>
</evidence>
<dbReference type="Pfam" id="PF00361">
    <property type="entry name" value="Proton_antipo_M"/>
    <property type="match status" value="1"/>
</dbReference>
<keyword evidence="3 5" id="KW-1133">Transmembrane helix</keyword>
<comment type="subcellular location">
    <subcellularLocation>
        <location evidence="5">Cell membrane</location>
        <topology evidence="5">Multi-pass membrane protein</topology>
    </subcellularLocation>
    <subcellularLocation>
        <location evidence="1">Endomembrane system</location>
        <topology evidence="1">Multi-pass membrane protein</topology>
    </subcellularLocation>
    <subcellularLocation>
        <location evidence="6">Membrane</location>
        <topology evidence="6">Multi-pass membrane protein</topology>
    </subcellularLocation>
</comment>
<dbReference type="GO" id="GO:0048038">
    <property type="term" value="F:quinone binding"/>
    <property type="evidence" value="ECO:0007669"/>
    <property type="project" value="UniProtKB-KW"/>
</dbReference>
<comment type="function">
    <text evidence="5">NDH-1 shuttles electrons from NADH, via FMN and iron-sulfur (Fe-S) centers, to quinones in the respiratory chain. The immediate electron acceptor for the enzyme in this species is believed to be ubiquinone. Couples the redox reaction to proton translocation (for every two electrons transferred, four hydrogen ions are translocated across the cytoplasmic membrane), and thus conserves the redox energy in a proton gradient.</text>
</comment>
<feature type="transmembrane region" description="Helical" evidence="5">
    <location>
        <begin position="427"/>
        <end position="446"/>
    </location>
</feature>
<accession>A0A517SFV3</accession>
<dbReference type="RefSeq" id="WP_145030816.1">
    <property type="nucleotide sequence ID" value="NZ_CP036271.1"/>
</dbReference>
<dbReference type="EC" id="7.1.1.-" evidence="5"/>
<evidence type="ECO:0000256" key="2">
    <source>
        <dbReference type="ARBA" id="ARBA00022692"/>
    </source>
</evidence>
<gene>
    <name evidence="8" type="primary">nuoN_1</name>
    <name evidence="5" type="synonym">nuoN</name>
    <name evidence="8" type="ORF">Pan44_30560</name>
</gene>
<feature type="transmembrane region" description="Helical" evidence="5">
    <location>
        <begin position="133"/>
        <end position="152"/>
    </location>
</feature>
<evidence type="ECO:0000256" key="4">
    <source>
        <dbReference type="ARBA" id="ARBA00023136"/>
    </source>
</evidence>
<dbReference type="GO" id="GO:0008137">
    <property type="term" value="F:NADH dehydrogenase (ubiquinone) activity"/>
    <property type="evidence" value="ECO:0007669"/>
    <property type="project" value="InterPro"/>
</dbReference>
<keyword evidence="5" id="KW-1278">Translocase</keyword>
<dbReference type="NCBIfam" id="TIGR01770">
    <property type="entry name" value="NDH_I_N"/>
    <property type="match status" value="1"/>
</dbReference>
<keyword evidence="5" id="KW-0520">NAD</keyword>
<feature type="transmembrane region" description="Helical" evidence="5">
    <location>
        <begin position="12"/>
        <end position="34"/>
    </location>
</feature>
<evidence type="ECO:0000313" key="8">
    <source>
        <dbReference type="EMBL" id="QDT55015.1"/>
    </source>
</evidence>
<keyword evidence="4 5" id="KW-0472">Membrane</keyword>
<protein>
    <recommendedName>
        <fullName evidence="5">NADH-quinone oxidoreductase subunit N</fullName>
        <ecNumber evidence="5">7.1.1.-</ecNumber>
    </recommendedName>
    <alternativeName>
        <fullName evidence="5">NADH dehydrogenase I subunit N</fullName>
    </alternativeName>
    <alternativeName>
        <fullName evidence="5">NDH-1 subunit N</fullName>
    </alternativeName>
</protein>
<keyword evidence="8" id="KW-0560">Oxidoreductase</keyword>
<sequence>MDIESLQAAYKLILPEAVLIGTACVMFLAAPFLTPSNGKAAEGSRHKWGFLSVFAVAFACYLMGGTEISEAASGPFLIDGLAWTVRGVSLVLGAILILIAWNQVDDSVAAECHACLLMILAGVNITAASNDLISLFLGLELVSIPTYVLLYLPKRSPAAQEATVKYFLLSVFSSGMLLYGFAMAYGATGSTSLVTVQRALGEATTASSPFLLLAVPFVIAGLGFRITAVPFHFYAPDVFQGSPTFMAALLSFVPKVVGFTALWRLTFLPALPPAALLPGSWMSFWQMMLAAFAVLTMFVGNLMALRQTNLHRLLAYSSVAQAGYMMSGLVAGWGDAGATPGGAALLFYLIAYGAMTIGAFAILLAAARSGESIKTSDELAGLSSTSPMAAFLLAFFLLSLAGLPPTAGFLGKFNLFLALWSNATTTGYWVSIFMMINAAIAAWYYLRLIGVMYLQPATGPELPPRPNLPAWVAGSLCAVATLGLFVAGQSVWDAALAAVR</sequence>
<comment type="similarity">
    <text evidence="5">Belongs to the complex I subunit 2 family.</text>
</comment>
<evidence type="ECO:0000256" key="3">
    <source>
        <dbReference type="ARBA" id="ARBA00022989"/>
    </source>
</evidence>
<dbReference type="GO" id="GO:0005886">
    <property type="term" value="C:plasma membrane"/>
    <property type="evidence" value="ECO:0007669"/>
    <property type="project" value="UniProtKB-SubCell"/>
</dbReference>
<proteinExistence type="inferred from homology"/>